<sequence>MPESGGHGHLWLDRDGLFRSPAEGEPFASRLAEHLSSVALGGMIVALRSGGAMRVTVGALLVLDEAGRARSVSMRYRWWHSRAWRALGGEWMPARCAPQG</sequence>
<accession>A0A6J4V275</accession>
<gene>
    <name evidence="1" type="ORF">AVDCRST_MAG87-2070</name>
</gene>
<dbReference type="EMBL" id="CADCWJ010000470">
    <property type="protein sequence ID" value="CAA9567355.1"/>
    <property type="molecule type" value="Genomic_DNA"/>
</dbReference>
<name>A0A6J4V275_9BACT</name>
<evidence type="ECO:0000313" key="1">
    <source>
        <dbReference type="EMBL" id="CAA9567355.1"/>
    </source>
</evidence>
<protein>
    <submittedName>
        <fullName evidence="1">Uncharacterized protein</fullName>
    </submittedName>
</protein>
<proteinExistence type="predicted"/>
<organism evidence="1">
    <name type="scientific">uncultured Thermomicrobiales bacterium</name>
    <dbReference type="NCBI Taxonomy" id="1645740"/>
    <lineage>
        <taxon>Bacteria</taxon>
        <taxon>Pseudomonadati</taxon>
        <taxon>Thermomicrobiota</taxon>
        <taxon>Thermomicrobia</taxon>
        <taxon>Thermomicrobiales</taxon>
        <taxon>environmental samples</taxon>
    </lineage>
</organism>
<dbReference type="AlphaFoldDB" id="A0A6J4V275"/>
<reference evidence="1" key="1">
    <citation type="submission" date="2020-02" db="EMBL/GenBank/DDBJ databases">
        <authorList>
            <person name="Meier V. D."/>
        </authorList>
    </citation>
    <scope>NUCLEOTIDE SEQUENCE</scope>
    <source>
        <strain evidence="1">AVDCRST_MAG87</strain>
    </source>
</reference>